<name>A0AAV8Z8I6_9CUCU</name>
<evidence type="ECO:0000259" key="1">
    <source>
        <dbReference type="PROSITE" id="PS50994"/>
    </source>
</evidence>
<proteinExistence type="predicted"/>
<dbReference type="Proteomes" id="UP001162156">
    <property type="component" value="Unassembled WGS sequence"/>
</dbReference>
<dbReference type="SUPFAM" id="SSF53098">
    <property type="entry name" value="Ribonuclease H-like"/>
    <property type="match status" value="1"/>
</dbReference>
<comment type="caution">
    <text evidence="2">The sequence shown here is derived from an EMBL/GenBank/DDBJ whole genome shotgun (WGS) entry which is preliminary data.</text>
</comment>
<reference evidence="2" key="1">
    <citation type="journal article" date="2023" name="Insect Mol. Biol.">
        <title>Genome sequencing provides insights into the evolution of gene families encoding plant cell wall-degrading enzymes in longhorned beetles.</title>
        <authorList>
            <person name="Shin N.R."/>
            <person name="Okamura Y."/>
            <person name="Kirsch R."/>
            <person name="Pauchet Y."/>
        </authorList>
    </citation>
    <scope>NUCLEOTIDE SEQUENCE</scope>
    <source>
        <strain evidence="2">RBIC_L_NR</strain>
    </source>
</reference>
<dbReference type="GO" id="GO:0015074">
    <property type="term" value="P:DNA integration"/>
    <property type="evidence" value="ECO:0007669"/>
    <property type="project" value="InterPro"/>
</dbReference>
<accession>A0AAV8Z8I6</accession>
<dbReference type="AlphaFoldDB" id="A0AAV8Z8I6"/>
<dbReference type="InterPro" id="IPR036397">
    <property type="entry name" value="RNaseH_sf"/>
</dbReference>
<dbReference type="EMBL" id="JANEYF010001658">
    <property type="protein sequence ID" value="KAJ8960106.1"/>
    <property type="molecule type" value="Genomic_DNA"/>
</dbReference>
<evidence type="ECO:0000313" key="2">
    <source>
        <dbReference type="EMBL" id="KAJ8960106.1"/>
    </source>
</evidence>
<dbReference type="GO" id="GO:0003676">
    <property type="term" value="F:nucleic acid binding"/>
    <property type="evidence" value="ECO:0007669"/>
    <property type="project" value="InterPro"/>
</dbReference>
<gene>
    <name evidence="2" type="ORF">NQ314_006104</name>
</gene>
<sequence>MTKQIRTHVRHCLICTSTKRGGALQPHAPLHPRPPTRPWQVVSFDAMGPYPTSRERNRYLLVCTDTFSKWVEIQASPAAGVNSKLRFLTNTFSRWGYPERIITGNATQFRSLRRQRYLRRHNITGYTTPIYHQRANPVERRNQEIKKALRIQNQDQPIDRWDEKLHEITFNLHSRKNAATGMSPSQTLLGAQLVKPGEWNHRVNQQPVHYDAREREVRVKQAHRRKNHFRTKILPRTTRRPCAL</sequence>
<dbReference type="PANTHER" id="PTHR37984:SF15">
    <property type="entry name" value="INTEGRASE CATALYTIC DOMAIN-CONTAINING PROTEIN"/>
    <property type="match status" value="1"/>
</dbReference>
<evidence type="ECO:0000313" key="3">
    <source>
        <dbReference type="Proteomes" id="UP001162156"/>
    </source>
</evidence>
<dbReference type="Gene3D" id="3.30.420.10">
    <property type="entry name" value="Ribonuclease H-like superfamily/Ribonuclease H"/>
    <property type="match status" value="1"/>
</dbReference>
<dbReference type="InterPro" id="IPR012337">
    <property type="entry name" value="RNaseH-like_sf"/>
</dbReference>
<dbReference type="PROSITE" id="PS50994">
    <property type="entry name" value="INTEGRASE"/>
    <property type="match status" value="1"/>
</dbReference>
<protein>
    <recommendedName>
        <fullName evidence="1">Integrase catalytic domain-containing protein</fullName>
    </recommendedName>
</protein>
<dbReference type="InterPro" id="IPR001584">
    <property type="entry name" value="Integrase_cat-core"/>
</dbReference>
<dbReference type="PANTHER" id="PTHR37984">
    <property type="entry name" value="PROTEIN CBG26694"/>
    <property type="match status" value="1"/>
</dbReference>
<feature type="domain" description="Integrase catalytic" evidence="1">
    <location>
        <begin position="34"/>
        <end position="192"/>
    </location>
</feature>
<dbReference type="InterPro" id="IPR050951">
    <property type="entry name" value="Retrovirus_Pol_polyprotein"/>
</dbReference>
<organism evidence="2 3">
    <name type="scientific">Rhamnusium bicolor</name>
    <dbReference type="NCBI Taxonomy" id="1586634"/>
    <lineage>
        <taxon>Eukaryota</taxon>
        <taxon>Metazoa</taxon>
        <taxon>Ecdysozoa</taxon>
        <taxon>Arthropoda</taxon>
        <taxon>Hexapoda</taxon>
        <taxon>Insecta</taxon>
        <taxon>Pterygota</taxon>
        <taxon>Neoptera</taxon>
        <taxon>Endopterygota</taxon>
        <taxon>Coleoptera</taxon>
        <taxon>Polyphaga</taxon>
        <taxon>Cucujiformia</taxon>
        <taxon>Chrysomeloidea</taxon>
        <taxon>Cerambycidae</taxon>
        <taxon>Lepturinae</taxon>
        <taxon>Rhagiini</taxon>
        <taxon>Rhamnusium</taxon>
    </lineage>
</organism>
<keyword evidence="3" id="KW-1185">Reference proteome</keyword>